<reference evidence="3" key="1">
    <citation type="submission" date="2011-07" db="EMBL/GenBank/DDBJ databases">
        <title>Divergent evolution of antigenic variation in African trypanosomes.</title>
        <authorList>
            <person name="Jackson A.P."/>
            <person name="Berry A."/>
            <person name="Allison H.C."/>
            <person name="Burton P."/>
            <person name="Anderson J."/>
            <person name="Aslett M."/>
            <person name="Brown R."/>
            <person name="Corton N."/>
            <person name="Harris D."/>
            <person name="Hauser H."/>
            <person name="Gamble J."/>
            <person name="Gilderthorp R."/>
            <person name="McQuillan J."/>
            <person name="Quail M.A."/>
            <person name="Sanders M."/>
            <person name="Van Tonder A."/>
            <person name="Ginger M.L."/>
            <person name="Donelson J.E."/>
            <person name="Field M.C."/>
            <person name="Barry J.D."/>
            <person name="Berriman M."/>
            <person name="Hertz-Fowler C."/>
        </authorList>
    </citation>
    <scope>NUCLEOTIDE SEQUENCE [LARGE SCALE GENOMIC DNA]</scope>
    <source>
        <strain evidence="3">IL3000</strain>
    </source>
</reference>
<evidence type="ECO:0000313" key="3">
    <source>
        <dbReference type="Proteomes" id="UP000000702"/>
    </source>
</evidence>
<feature type="compositionally biased region" description="Polar residues" evidence="1">
    <location>
        <begin position="502"/>
        <end position="541"/>
    </location>
</feature>
<reference evidence="2 3" key="2">
    <citation type="journal article" date="2012" name="Proc. Natl. Acad. Sci. U.S.A.">
        <title>Antigenic diversity is generated by distinct evolutionary mechanisms in African trypanosome species.</title>
        <authorList>
            <person name="Jackson A.P."/>
            <person name="Berry A."/>
            <person name="Aslett M."/>
            <person name="Allison H.C."/>
            <person name="Burton P."/>
            <person name="Vavrova-Anderson J."/>
            <person name="Brown R."/>
            <person name="Browne H."/>
            <person name="Corton N."/>
            <person name="Hauser H."/>
            <person name="Gamble J."/>
            <person name="Gilderthorp R."/>
            <person name="Marcello L."/>
            <person name="McQuillan J."/>
            <person name="Otto T.D."/>
            <person name="Quail M.A."/>
            <person name="Sanders M.J."/>
            <person name="van Tonder A."/>
            <person name="Ginger M.L."/>
            <person name="Field M.C."/>
            <person name="Barry J.D."/>
            <person name="Hertz-Fowler C."/>
            <person name="Berriman M."/>
        </authorList>
    </citation>
    <scope>NUCLEOTIDE SEQUENCE [LARGE SCALE GENOMIC DNA]</scope>
    <source>
        <strain evidence="2 3">IL3000</strain>
    </source>
</reference>
<name>F9WJG8_TRYCI</name>
<keyword evidence="3" id="KW-1185">Reference proteome</keyword>
<dbReference type="VEuPathDB" id="TriTrypDB:TcIL3000_0_22910"/>
<gene>
    <name evidence="2" type="ORF">TCIL3000_0_22910</name>
</gene>
<evidence type="ECO:0000256" key="1">
    <source>
        <dbReference type="SAM" id="MobiDB-lite"/>
    </source>
</evidence>
<dbReference type="OMA" id="RCDCLWN"/>
<feature type="region of interest" description="Disordered" evidence="1">
    <location>
        <begin position="498"/>
        <end position="541"/>
    </location>
</feature>
<dbReference type="InterPro" id="IPR011011">
    <property type="entry name" value="Znf_FYVE_PHD"/>
</dbReference>
<accession>F9WJG8</accession>
<protein>
    <submittedName>
        <fullName evidence="2">WGS project CAEQ00000000 data, annotated contig 910</fullName>
    </submittedName>
</protein>
<evidence type="ECO:0000313" key="2">
    <source>
        <dbReference type="EMBL" id="CCD17473.1"/>
    </source>
</evidence>
<sequence>MAGRFVAAFPRHVEHPGGRGASQVCHFIVLEHPVSCVRAAQQGTLTPLTRRMVDGEGTQLPTVAGADSAEGKFSGDSMRGCPSGGPFMVITVDDVSGQLLHVGIPQKDLFPSLQEAMGAIPALCPQVLGSFEVCIVCEFVAFAGGCLTEDRLHLLFIEAGTLVAGGGSCNDTNAITEHGRIPPVICVSRARWYGVPLKVSVPALQRPLTSADLQSWVLDSSVGIREDTIVTTPTASLLRRPRLLFTPGIDISHCGVFLECVQSCVSQKGDHVSRTEEDKGNCAACEDPKQQFVNEEQARYSLSALLSTFLPAPPSSTGQGGLGRCDCLWNEELISFCSIFGVADCCCRLSLGSFNATTLSYPCMTPCTAILLARLSRLSLPGCFYAPCGQLARTPPRLQDYFSTNEAEFQLLVLHPRSQSNDSNDNSDDALVSSLVWRRGGDFSAHDDVLLQKQRTEFCSTRGLDPLPVREDVVSAVFSGYHQRYGGDVRIALVHAGKSTPKGHTSSGREIQGNTESNTPAGSRGSTTPLGARASVSSSYTQVKADTTSNDYCRLSTELQNTLHALVTHVRCHGLRPDVFVSTFSSWTDPPTTLSDEGAFLDALWVKECTGAAGDCDRGSEHYDKKQNANKTTVPRVCVSSGGELSIAASAVASVILVVVWFCKSFCKEMEVVVFVQQNKLLVDGMAKLIFHSFVGVRWVAGFSNLSPVLSVLHKCLIDVLVGDPFCCSHIVWETARKIVSLHRSKKCSDTAEMGEDSKENSMRSIHSSEEVVAAGTFHTFVMKLFAPAGGFYQREFVRHRTRLLTHPAGQSCIVSAQFFTSPAESRSVSKVTSLMSKVFVDSPRRSFASTHVSVPVSPSSGRNSVAFGSTLGVEDTAVPKLNALRGLGHPCAQPLLVPPCAAGVEFTIVLPAASYITHVAIRTADARDFEAHTGALTLSLHTCCYIGQERERLVFDKIHLPICKSGDAGSHTSPRLIFFELPGPGVDVIPFSSVKELPLGIDARLREFSPKLPVIARCLRYKLCGSGHTNLAVYPLLVFGKPLRDIPPEVQKVVVGLNTSLYRMLQGLPLSAVKRQSDNGSLPTHFASSRVFNEDCCECEGKYLSDGIGGTSCGSNKKSVRELRAPIICRHDVVPRQLLRKQYVRKLQKMCDKEGVSFSLSLSLYMESKRLQCKQGRYFRDFCLQNVGVPRWVMKPGSNVFPHSTVHRSRLADSVYDVARINSLQQTRENRRGHFDSFPSDLSSRQQGGDTCAVCNHTFPWKFHIESCDRCKLNICTECFSKDYVRLLDIGVLKATSRVCTRCLPSVEELENSLTALQHARKQCEELDSDAELCEAVDFYVPINPPPPAICPLPFYIDSFSFPEKEYCLTRTPFTWVVSAPNMDDACDFFFEEVLDTSADGSDRVKGWKCISSMEGPSQSERTSSLVVLVLPHQALVECGLLYCTVAGRLLDNVEIRMGVGDSLRSCECCCVETIEAATTCGPLHDNASHAPNLLRLQLRRPADSVARDAEHEERSSNSRGTTGLIISITFIGVARDLELLNVEHFSAWGWFLKEEVDTHSFFYDCAPDLFHYKCPQLKSVEGTTSLPAEVFLPNMIPGSRSIKVRSVIRDRLFDHRLLEYVFEKPTSVCGFALEGQHPALATKV</sequence>
<dbReference type="Proteomes" id="UP000000702">
    <property type="component" value="Unassembled WGS sequence"/>
</dbReference>
<comment type="caution">
    <text evidence="2">The sequence shown here is derived from an EMBL/GenBank/DDBJ whole genome shotgun (WGS) entry which is preliminary data.</text>
</comment>
<dbReference type="SUPFAM" id="SSF57903">
    <property type="entry name" value="FYVE/PHD zinc finger"/>
    <property type="match status" value="1"/>
</dbReference>
<organism evidence="2 3">
    <name type="scientific">Trypanosoma congolense (strain IL3000)</name>
    <dbReference type="NCBI Taxonomy" id="1068625"/>
    <lineage>
        <taxon>Eukaryota</taxon>
        <taxon>Discoba</taxon>
        <taxon>Euglenozoa</taxon>
        <taxon>Kinetoplastea</taxon>
        <taxon>Metakinetoplastina</taxon>
        <taxon>Trypanosomatida</taxon>
        <taxon>Trypanosomatidae</taxon>
        <taxon>Trypanosoma</taxon>
        <taxon>Nannomonas</taxon>
    </lineage>
</organism>
<dbReference type="EMBL" id="CAEQ01002725">
    <property type="protein sequence ID" value="CCD17473.1"/>
    <property type="molecule type" value="Genomic_DNA"/>
</dbReference>
<feature type="non-terminal residue" evidence="2">
    <location>
        <position position="1646"/>
    </location>
</feature>
<proteinExistence type="predicted"/>